<evidence type="ECO:0000256" key="2">
    <source>
        <dbReference type="ARBA" id="ARBA00010617"/>
    </source>
</evidence>
<keyword evidence="10" id="KW-1185">Reference proteome</keyword>
<keyword evidence="7 8" id="KW-0503">Monooxygenase</keyword>
<evidence type="ECO:0000256" key="5">
    <source>
        <dbReference type="ARBA" id="ARBA00023002"/>
    </source>
</evidence>
<dbReference type="EMBL" id="BAABJM010000009">
    <property type="protein sequence ID" value="GAA5069105.1"/>
    <property type="molecule type" value="Genomic_DNA"/>
</dbReference>
<dbReference type="PROSITE" id="PS00086">
    <property type="entry name" value="CYTOCHROME_P450"/>
    <property type="match status" value="1"/>
</dbReference>
<evidence type="ECO:0000256" key="6">
    <source>
        <dbReference type="ARBA" id="ARBA00023004"/>
    </source>
</evidence>
<dbReference type="InterPro" id="IPR002397">
    <property type="entry name" value="Cyt_P450_B"/>
</dbReference>
<name>A0ABP9L4F7_9NOCA</name>
<organism evidence="9 10">
    <name type="scientific">Nocardia callitridis</name>
    <dbReference type="NCBI Taxonomy" id="648753"/>
    <lineage>
        <taxon>Bacteria</taxon>
        <taxon>Bacillati</taxon>
        <taxon>Actinomycetota</taxon>
        <taxon>Actinomycetes</taxon>
        <taxon>Mycobacteriales</taxon>
        <taxon>Nocardiaceae</taxon>
        <taxon>Nocardia</taxon>
    </lineage>
</organism>
<dbReference type="PANTHER" id="PTHR46696:SF5">
    <property type="entry name" value="CYTOCHROME P450 BJ-1"/>
    <property type="match status" value="1"/>
</dbReference>
<dbReference type="InterPro" id="IPR017972">
    <property type="entry name" value="Cyt_P450_CS"/>
</dbReference>
<comment type="similarity">
    <text evidence="2 8">Belongs to the cytochrome P450 family.</text>
</comment>
<dbReference type="InterPro" id="IPR036396">
    <property type="entry name" value="Cyt_P450_sf"/>
</dbReference>
<evidence type="ECO:0000256" key="8">
    <source>
        <dbReference type="RuleBase" id="RU000461"/>
    </source>
</evidence>
<keyword evidence="6 8" id="KW-0408">Iron</keyword>
<dbReference type="CDD" id="cd11031">
    <property type="entry name" value="Cyp158A-like"/>
    <property type="match status" value="1"/>
</dbReference>
<evidence type="ECO:0000256" key="7">
    <source>
        <dbReference type="ARBA" id="ARBA00023033"/>
    </source>
</evidence>
<gene>
    <name evidence="9" type="ORF">GCM10023318_60090</name>
</gene>
<dbReference type="InterPro" id="IPR001128">
    <property type="entry name" value="Cyt_P450"/>
</dbReference>
<reference evidence="10" key="1">
    <citation type="journal article" date="2019" name="Int. J. Syst. Evol. Microbiol.">
        <title>The Global Catalogue of Microorganisms (GCM) 10K type strain sequencing project: providing services to taxonomists for standard genome sequencing and annotation.</title>
        <authorList>
            <consortium name="The Broad Institute Genomics Platform"/>
            <consortium name="The Broad Institute Genome Sequencing Center for Infectious Disease"/>
            <person name="Wu L."/>
            <person name="Ma J."/>
        </authorList>
    </citation>
    <scope>NUCLEOTIDE SEQUENCE [LARGE SCALE GENOMIC DNA]</scope>
    <source>
        <strain evidence="10">JCM 18298</strain>
    </source>
</reference>
<dbReference type="SUPFAM" id="SSF48264">
    <property type="entry name" value="Cytochrome P450"/>
    <property type="match status" value="1"/>
</dbReference>
<dbReference type="PRINTS" id="PR00359">
    <property type="entry name" value="BP450"/>
</dbReference>
<evidence type="ECO:0000256" key="3">
    <source>
        <dbReference type="ARBA" id="ARBA00022617"/>
    </source>
</evidence>
<accession>A0ABP9L4F7</accession>
<proteinExistence type="inferred from homology"/>
<dbReference type="PANTHER" id="PTHR46696">
    <property type="entry name" value="P450, PUTATIVE (EUROFUNG)-RELATED"/>
    <property type="match status" value="1"/>
</dbReference>
<keyword evidence="4 8" id="KW-0479">Metal-binding</keyword>
<dbReference type="Proteomes" id="UP001500603">
    <property type="component" value="Unassembled WGS sequence"/>
</dbReference>
<comment type="caution">
    <text evidence="9">The sequence shown here is derived from an EMBL/GenBank/DDBJ whole genome shotgun (WGS) entry which is preliminary data.</text>
</comment>
<evidence type="ECO:0000313" key="10">
    <source>
        <dbReference type="Proteomes" id="UP001500603"/>
    </source>
</evidence>
<dbReference type="PRINTS" id="PR00385">
    <property type="entry name" value="P450"/>
</dbReference>
<comment type="cofactor">
    <cofactor evidence="1">
        <name>heme</name>
        <dbReference type="ChEBI" id="CHEBI:30413"/>
    </cofactor>
</comment>
<protein>
    <submittedName>
        <fullName evidence="9">Cytochrome P450</fullName>
    </submittedName>
</protein>
<keyword evidence="5 8" id="KW-0560">Oxidoreductase</keyword>
<dbReference type="RefSeq" id="WP_345499769.1">
    <property type="nucleotide sequence ID" value="NZ_BAABJM010000009.1"/>
</dbReference>
<evidence type="ECO:0000313" key="9">
    <source>
        <dbReference type="EMBL" id="GAA5069105.1"/>
    </source>
</evidence>
<sequence length="406" mass="44100">MTTPTDTVRPQLPFDRPSVLELSPLYALLRQNAPVTEVLTPAGDLAWLVTRYTEVRALLSDPRLGRSHPDAQRAARISDAAIQNGPTGDYDTEKAAHTRMRKLLRPSFSVRRMRSLNDHVQELVDGYVDELIAARDNAPDHVADLHEHLSFPLPVAVICELLGVPYGDRAYFSDLSQRMSSMVSGTDAQAARDEFGVYMGGLAETKRTEPGEDVISDLVAAQADDPTFTEDELVDLCVGLLFAGHETTVNRIDLGVLLLDTHEKLRADLRADPTGRIEPTVEEILRYSAPGGLGLLRYAHTDVTVGDTTIPTGDAVLLSVAAANRDDTAFDAPDIFDTTRAPNTHVAFGHGNHFCVGAALARTELRSVFTTLARRLPDLRLAGEIGDLAVRDGHVTGGISGLPVTW</sequence>
<evidence type="ECO:0000256" key="4">
    <source>
        <dbReference type="ARBA" id="ARBA00022723"/>
    </source>
</evidence>
<dbReference type="Pfam" id="PF00067">
    <property type="entry name" value="p450"/>
    <property type="match status" value="1"/>
</dbReference>
<keyword evidence="3 8" id="KW-0349">Heme</keyword>
<evidence type="ECO:0000256" key="1">
    <source>
        <dbReference type="ARBA" id="ARBA00001971"/>
    </source>
</evidence>
<dbReference type="Gene3D" id="1.10.630.10">
    <property type="entry name" value="Cytochrome P450"/>
    <property type="match status" value="1"/>
</dbReference>